<gene>
    <name evidence="2" type="ORF">EDM21_07915</name>
</gene>
<evidence type="ECO:0000313" key="2">
    <source>
        <dbReference type="EMBL" id="MVO99452.1"/>
    </source>
</evidence>
<organism evidence="2 3">
    <name type="scientific">Paenibacillus lutrae</name>
    <dbReference type="NCBI Taxonomy" id="2078573"/>
    <lineage>
        <taxon>Bacteria</taxon>
        <taxon>Bacillati</taxon>
        <taxon>Bacillota</taxon>
        <taxon>Bacilli</taxon>
        <taxon>Bacillales</taxon>
        <taxon>Paenibacillaceae</taxon>
        <taxon>Paenibacillus</taxon>
    </lineage>
</organism>
<proteinExistence type="predicted"/>
<evidence type="ECO:0000313" key="3">
    <source>
        <dbReference type="Proteomes" id="UP000490800"/>
    </source>
</evidence>
<dbReference type="Proteomes" id="UP000490800">
    <property type="component" value="Unassembled WGS sequence"/>
</dbReference>
<evidence type="ECO:0000256" key="1">
    <source>
        <dbReference type="SAM" id="MobiDB-lite"/>
    </source>
</evidence>
<feature type="compositionally biased region" description="Polar residues" evidence="1">
    <location>
        <begin position="1"/>
        <end position="22"/>
    </location>
</feature>
<dbReference type="AlphaFoldDB" id="A0A7X3JYW9"/>
<comment type="caution">
    <text evidence="2">The sequence shown here is derived from an EMBL/GenBank/DDBJ whole genome shotgun (WGS) entry which is preliminary data.</text>
</comment>
<reference evidence="2 3" key="1">
    <citation type="journal article" date="2019" name="Microorganisms">
        <title>Paenibacillus lutrae sp. nov., A Chitinolytic Species Isolated from A River Otter in Castril Natural Park, Granada, Spain.</title>
        <authorList>
            <person name="Rodriguez M."/>
            <person name="Reina J.C."/>
            <person name="Bejar V."/>
            <person name="Llamas I."/>
        </authorList>
    </citation>
    <scope>NUCLEOTIDE SEQUENCE [LARGE SCALE GENOMIC DNA]</scope>
    <source>
        <strain evidence="2 3">N10</strain>
    </source>
</reference>
<protein>
    <submittedName>
        <fullName evidence="2">DUF2990 domain-containing protein</fullName>
    </submittedName>
</protein>
<accession>A0A7X3JYW9</accession>
<sequence length="105" mass="11641">MFPSLTIPTSSSTKATCSSNRLRPSKVRPKCQSPVCSTRITSPPTLFDKIKSFIEQIHNFIQRVYLTINSDPNDYLSSSTTCPPSKKNKYVAASFRCQMVSTACA</sequence>
<feature type="region of interest" description="Disordered" evidence="1">
    <location>
        <begin position="1"/>
        <end position="25"/>
    </location>
</feature>
<dbReference type="EMBL" id="RHLK01000003">
    <property type="protein sequence ID" value="MVO99452.1"/>
    <property type="molecule type" value="Genomic_DNA"/>
</dbReference>
<keyword evidence="3" id="KW-1185">Reference proteome</keyword>
<name>A0A7X3JYW9_9BACL</name>